<proteinExistence type="predicted"/>
<dbReference type="RefSeq" id="WP_086522048.1">
    <property type="nucleotide sequence ID" value="NZ_MDJW01000011.1"/>
</dbReference>
<comment type="caution">
    <text evidence="1">The sequence shown here is derived from an EMBL/GenBank/DDBJ whole genome shotgun (WGS) entry which is preliminary data.</text>
</comment>
<evidence type="ECO:0000313" key="1">
    <source>
        <dbReference type="EMBL" id="OUE19306.1"/>
    </source>
</evidence>
<reference evidence="1 2" key="1">
    <citation type="submission" date="2016-08" db="EMBL/GenBank/DDBJ databases">
        <title>Genome sequence of Clavibacter michiganensis spp strain CFBP7494.</title>
        <authorList>
            <person name="Thapa S.P."/>
            <person name="Coaker G."/>
            <person name="Jacques M.-A."/>
        </authorList>
    </citation>
    <scope>NUCLEOTIDE SEQUENCE [LARGE SCALE GENOMIC DNA]</scope>
    <source>
        <strain evidence="1">CFBP7494</strain>
    </source>
</reference>
<evidence type="ECO:0000313" key="2">
    <source>
        <dbReference type="Proteomes" id="UP000194837"/>
    </source>
</evidence>
<organism evidence="1 2">
    <name type="scientific">Clavibacter michiganensis</name>
    <dbReference type="NCBI Taxonomy" id="28447"/>
    <lineage>
        <taxon>Bacteria</taxon>
        <taxon>Bacillati</taxon>
        <taxon>Actinomycetota</taxon>
        <taxon>Actinomycetes</taxon>
        <taxon>Micrococcales</taxon>
        <taxon>Microbacteriaceae</taxon>
        <taxon>Clavibacter</taxon>
    </lineage>
</organism>
<dbReference type="EMBL" id="MDJW01000011">
    <property type="protein sequence ID" value="OUE19306.1"/>
    <property type="molecule type" value="Genomic_DNA"/>
</dbReference>
<evidence type="ECO:0008006" key="3">
    <source>
        <dbReference type="Google" id="ProtNLM"/>
    </source>
</evidence>
<protein>
    <recommendedName>
        <fullName evidence="3">Phosphodiesterase</fullName>
    </recommendedName>
</protein>
<dbReference type="AlphaFoldDB" id="A0A251Y4W0"/>
<accession>A0A251Y4W0</accession>
<sequence>MSGIPARVGGNVLAGIVAAVRLVQRPRPLHPHGVALSGTLTPVAVAGRAASGLAWLDGLDAPLAIDARLSRSVGLPAALPDVLGLALRIPGDDGTTVDVLLASTGLSPAGRFLLAPHRSISGASLSTLMPYRGSAGPVLLGLVPDREPRLPGSPADLGRALAARPLRLRLLHATPRGRWHVAARIELTHDAAGPLDTAARADPVLAAPPGDTTYAWTRRLRAPGYRIARAGRPVASRHVARDPDA</sequence>
<gene>
    <name evidence="1" type="ORF">BFL34_02348</name>
</gene>
<dbReference type="Proteomes" id="UP000194837">
    <property type="component" value="Unassembled WGS sequence"/>
</dbReference>
<name>A0A251Y4W0_9MICO</name>